<dbReference type="AlphaFoldDB" id="A0A6G6WGH5"/>
<dbReference type="EMBL" id="CP049257">
    <property type="protein sequence ID" value="QIG44257.1"/>
    <property type="molecule type" value="Genomic_DNA"/>
</dbReference>
<keyword evidence="3" id="KW-0223">Dioxygenase</keyword>
<protein>
    <submittedName>
        <fullName evidence="3">Glyoxalase/bleomycin resistance/dioxygenase family protein</fullName>
    </submittedName>
</protein>
<name>A0A6G6WGH5_9ACTN</name>
<dbReference type="Gene3D" id="3.10.180.10">
    <property type="entry name" value="2,3-Dihydroxybiphenyl 1,2-Dioxygenase, domain 1"/>
    <property type="match status" value="1"/>
</dbReference>
<accession>A0A6G6WGH5</accession>
<dbReference type="SUPFAM" id="SSF54593">
    <property type="entry name" value="Glyoxalase/Bleomycin resistance protein/Dihydroxybiphenyl dioxygenase"/>
    <property type="match status" value="1"/>
</dbReference>
<reference evidence="3 4" key="1">
    <citation type="submission" date="2020-02" db="EMBL/GenBank/DDBJ databases">
        <title>Full genome sequence of Nocardioides sp. R-3366.</title>
        <authorList>
            <person name="Im W.-T."/>
        </authorList>
    </citation>
    <scope>NUCLEOTIDE SEQUENCE [LARGE SCALE GENOMIC DNA]</scope>
    <source>
        <strain evidence="3 4">R-3366</strain>
    </source>
</reference>
<evidence type="ECO:0000313" key="3">
    <source>
        <dbReference type="EMBL" id="QIG44257.1"/>
    </source>
</evidence>
<sequence>MPHRASVRGPSRRREDSQYGAGVHRSRIGLVLIDHPEEDWDRALAFWAGVQGVTPSGDDEYRSLGTLGPVSFDAQRLGAGTPARLHLDIESDDVAAEVARVVALGARVVDEREGYTVLEDPGGLLFCVVPVQTGERFEQEAHTWDE</sequence>
<dbReference type="Proteomes" id="UP000502996">
    <property type="component" value="Chromosome"/>
</dbReference>
<evidence type="ECO:0000313" key="4">
    <source>
        <dbReference type="Proteomes" id="UP000502996"/>
    </source>
</evidence>
<keyword evidence="4" id="KW-1185">Reference proteome</keyword>
<feature type="domain" description="Glyoxalase-like" evidence="2">
    <location>
        <begin position="33"/>
        <end position="129"/>
    </location>
</feature>
<evidence type="ECO:0000259" key="2">
    <source>
        <dbReference type="Pfam" id="PF18029"/>
    </source>
</evidence>
<feature type="region of interest" description="Disordered" evidence="1">
    <location>
        <begin position="1"/>
        <end position="20"/>
    </location>
</feature>
<dbReference type="InterPro" id="IPR041581">
    <property type="entry name" value="Glyoxalase_6"/>
</dbReference>
<dbReference type="GO" id="GO:0051213">
    <property type="term" value="F:dioxygenase activity"/>
    <property type="evidence" value="ECO:0007669"/>
    <property type="project" value="UniProtKB-KW"/>
</dbReference>
<proteinExistence type="predicted"/>
<dbReference type="InterPro" id="IPR029068">
    <property type="entry name" value="Glyas_Bleomycin-R_OHBP_Dase"/>
</dbReference>
<keyword evidence="3" id="KW-0560">Oxidoreductase</keyword>
<gene>
    <name evidence="3" type="ORF">G5V58_17085</name>
</gene>
<dbReference type="KEGG" id="nano:G5V58_17085"/>
<dbReference type="Pfam" id="PF18029">
    <property type="entry name" value="Glyoxalase_6"/>
    <property type="match status" value="1"/>
</dbReference>
<organism evidence="3 4">
    <name type="scientific">Nocardioides anomalus</name>
    <dbReference type="NCBI Taxonomy" id="2712223"/>
    <lineage>
        <taxon>Bacteria</taxon>
        <taxon>Bacillati</taxon>
        <taxon>Actinomycetota</taxon>
        <taxon>Actinomycetes</taxon>
        <taxon>Propionibacteriales</taxon>
        <taxon>Nocardioidaceae</taxon>
        <taxon>Nocardioides</taxon>
    </lineage>
</organism>
<evidence type="ECO:0000256" key="1">
    <source>
        <dbReference type="SAM" id="MobiDB-lite"/>
    </source>
</evidence>